<dbReference type="InterPro" id="IPR013740">
    <property type="entry name" value="Redoxin"/>
</dbReference>
<dbReference type="PANTHER" id="PTHR10430">
    <property type="entry name" value="PEROXIREDOXIN"/>
    <property type="match status" value="1"/>
</dbReference>
<keyword evidence="5 7" id="KW-0049">Antioxidant</keyword>
<dbReference type="EMBL" id="CAXHTA020000012">
    <property type="protein sequence ID" value="CAL5224957.1"/>
    <property type="molecule type" value="Genomic_DNA"/>
</dbReference>
<sequence>MPQITMNRVAAPVMSQNARLLGQQRHAVLPMKAALPRKSRRSTCCKTQALAQGDKLPGDVKLNYFDKENNMQEISIEELTKGKKVIMLAVPGAFTPTCSMKHLPGFVEKYDEIKAKGVDTIACVGVNDAFVMDAWGKSIDVGDKILLLADGSAIFTKAIGAELDLTDKGLGIRSRRYTLLAEDGVVKALNLEEGGAFTVSSADNILAGL</sequence>
<dbReference type="InterPro" id="IPR013766">
    <property type="entry name" value="Thioredoxin_domain"/>
</dbReference>
<evidence type="ECO:0000259" key="8">
    <source>
        <dbReference type="PROSITE" id="PS51352"/>
    </source>
</evidence>
<keyword evidence="6 7" id="KW-0560">Oxidoreductase</keyword>
<dbReference type="EC" id="1.11.1.25" evidence="3 7"/>
<organism evidence="9 10">
    <name type="scientific">Coccomyxa viridis</name>
    <dbReference type="NCBI Taxonomy" id="1274662"/>
    <lineage>
        <taxon>Eukaryota</taxon>
        <taxon>Viridiplantae</taxon>
        <taxon>Chlorophyta</taxon>
        <taxon>core chlorophytes</taxon>
        <taxon>Trebouxiophyceae</taxon>
        <taxon>Trebouxiophyceae incertae sedis</taxon>
        <taxon>Coccomyxaceae</taxon>
        <taxon>Coccomyxa</taxon>
    </lineage>
</organism>
<evidence type="ECO:0000256" key="7">
    <source>
        <dbReference type="RuleBase" id="RU366011"/>
    </source>
</evidence>
<evidence type="ECO:0000313" key="10">
    <source>
        <dbReference type="Proteomes" id="UP001497392"/>
    </source>
</evidence>
<evidence type="ECO:0000256" key="4">
    <source>
        <dbReference type="ARBA" id="ARBA00022559"/>
    </source>
</evidence>
<keyword evidence="10" id="KW-1185">Reference proteome</keyword>
<dbReference type="Gene3D" id="3.40.30.10">
    <property type="entry name" value="Glutaredoxin"/>
    <property type="match status" value="1"/>
</dbReference>
<comment type="function">
    <text evidence="7">Thiol-specific peroxidase that catalyzes the reduction of hydrogen peroxide and organic hydroperoxides to water and alcohols, respectively. Plays a role in cell protection against oxidative stress by detoxifying peroxides.</text>
</comment>
<keyword evidence="7" id="KW-0676">Redox-active center</keyword>
<evidence type="ECO:0000256" key="1">
    <source>
        <dbReference type="ARBA" id="ARBA00001711"/>
    </source>
</evidence>
<gene>
    <name evidence="9" type="primary">g7729</name>
    <name evidence="9" type="ORF">VP750_LOCUS6616</name>
</gene>
<keyword evidence="4 7" id="KW-0575">Peroxidase</keyword>
<feature type="domain" description="Thioredoxin" evidence="8">
    <location>
        <begin position="50"/>
        <end position="209"/>
    </location>
</feature>
<comment type="catalytic activity">
    <reaction evidence="1">
        <text>[glutaredoxin]-dithiol + a hydroperoxide = [glutaredoxin]-disulfide + an alcohol + H2O</text>
        <dbReference type="Rhea" id="RHEA:62624"/>
        <dbReference type="Rhea" id="RHEA-COMP:10729"/>
        <dbReference type="Rhea" id="RHEA-COMP:10730"/>
        <dbReference type="ChEBI" id="CHEBI:15377"/>
        <dbReference type="ChEBI" id="CHEBI:29950"/>
        <dbReference type="ChEBI" id="CHEBI:30879"/>
        <dbReference type="ChEBI" id="CHEBI:35924"/>
        <dbReference type="ChEBI" id="CHEBI:50058"/>
        <dbReference type="EC" id="1.11.1.25"/>
    </reaction>
</comment>
<dbReference type="InterPro" id="IPR037944">
    <property type="entry name" value="PRX5-like"/>
</dbReference>
<evidence type="ECO:0000256" key="6">
    <source>
        <dbReference type="ARBA" id="ARBA00023002"/>
    </source>
</evidence>
<protein>
    <recommendedName>
        <fullName evidence="3 7">Glutaredoxin-dependent peroxiredoxin</fullName>
        <ecNumber evidence="3 7">1.11.1.25</ecNumber>
    </recommendedName>
</protein>
<dbReference type="InterPro" id="IPR036249">
    <property type="entry name" value="Thioredoxin-like_sf"/>
</dbReference>
<evidence type="ECO:0000313" key="9">
    <source>
        <dbReference type="EMBL" id="CAL5224957.1"/>
    </source>
</evidence>
<reference evidence="9 10" key="1">
    <citation type="submission" date="2024-06" db="EMBL/GenBank/DDBJ databases">
        <authorList>
            <person name="Kraege A."/>
            <person name="Thomma B."/>
        </authorList>
    </citation>
    <scope>NUCLEOTIDE SEQUENCE [LARGE SCALE GENOMIC DNA]</scope>
</reference>
<dbReference type="PANTHER" id="PTHR10430:SF16">
    <property type="entry name" value="PEROXIREDOXIN-5, MITOCHONDRIAL"/>
    <property type="match status" value="1"/>
</dbReference>
<dbReference type="SUPFAM" id="SSF52833">
    <property type="entry name" value="Thioredoxin-like"/>
    <property type="match status" value="1"/>
</dbReference>
<proteinExistence type="inferred from homology"/>
<name>A0ABP1G587_9CHLO</name>
<evidence type="ECO:0000256" key="5">
    <source>
        <dbReference type="ARBA" id="ARBA00022862"/>
    </source>
</evidence>
<dbReference type="Proteomes" id="UP001497392">
    <property type="component" value="Unassembled WGS sequence"/>
</dbReference>
<accession>A0ABP1G587</accession>
<evidence type="ECO:0000256" key="2">
    <source>
        <dbReference type="ARBA" id="ARBA00010505"/>
    </source>
</evidence>
<dbReference type="CDD" id="cd03013">
    <property type="entry name" value="PRX5_like"/>
    <property type="match status" value="1"/>
</dbReference>
<comment type="caution">
    <text evidence="9">The sequence shown here is derived from an EMBL/GenBank/DDBJ whole genome shotgun (WGS) entry which is preliminary data.</text>
</comment>
<dbReference type="PROSITE" id="PS51352">
    <property type="entry name" value="THIOREDOXIN_2"/>
    <property type="match status" value="1"/>
</dbReference>
<evidence type="ECO:0000256" key="3">
    <source>
        <dbReference type="ARBA" id="ARBA00013016"/>
    </source>
</evidence>
<dbReference type="Pfam" id="PF08534">
    <property type="entry name" value="Redoxin"/>
    <property type="match status" value="1"/>
</dbReference>
<comment type="similarity">
    <text evidence="2 7">Belongs to the peroxiredoxin family. Prx5 subfamily.</text>
</comment>